<dbReference type="GO" id="GO:0048586">
    <property type="term" value="P:regulation of long-day photoperiodism, flowering"/>
    <property type="evidence" value="ECO:0007669"/>
    <property type="project" value="UniProtKB-ARBA"/>
</dbReference>
<evidence type="ECO:0000313" key="9">
    <source>
        <dbReference type="Proteomes" id="UP000825729"/>
    </source>
</evidence>
<dbReference type="Gene3D" id="1.10.274.30">
    <property type="entry name" value="MRG domain"/>
    <property type="match status" value="1"/>
</dbReference>
<dbReference type="PANTHER" id="PTHR10880">
    <property type="entry name" value="MORTALITY FACTOR 4-LIKE PROTEIN"/>
    <property type="match status" value="1"/>
</dbReference>
<dbReference type="InterPro" id="IPR026541">
    <property type="entry name" value="MRG_dom"/>
</dbReference>
<evidence type="ECO:0000259" key="7">
    <source>
        <dbReference type="SMART" id="SM00298"/>
    </source>
</evidence>
<dbReference type="InterPro" id="IPR000953">
    <property type="entry name" value="Chromo/chromo_shadow_dom"/>
</dbReference>
<reference evidence="8 9" key="1">
    <citation type="submission" date="2021-07" db="EMBL/GenBank/DDBJ databases">
        <title>The Aristolochia fimbriata genome: insights into angiosperm evolution, floral development and chemical biosynthesis.</title>
        <authorList>
            <person name="Jiao Y."/>
        </authorList>
    </citation>
    <scope>NUCLEOTIDE SEQUENCE [LARGE SCALE GENOMIC DNA]</scope>
    <source>
        <strain evidence="8">IBCAS-2021</strain>
        <tissue evidence="8">Leaf</tissue>
    </source>
</reference>
<comment type="caution">
    <text evidence="8">The sequence shown here is derived from an EMBL/GenBank/DDBJ whole genome shotgun (WGS) entry which is preliminary data.</text>
</comment>
<dbReference type="EMBL" id="JAINDJ010000008">
    <property type="protein sequence ID" value="KAG9440358.1"/>
    <property type="molecule type" value="Genomic_DNA"/>
</dbReference>
<keyword evidence="4" id="KW-0804">Transcription</keyword>
<dbReference type="GO" id="GO:0000123">
    <property type="term" value="C:histone acetyltransferase complex"/>
    <property type="evidence" value="ECO:0007669"/>
    <property type="project" value="TreeGrafter"/>
</dbReference>
<dbReference type="GO" id="GO:1990841">
    <property type="term" value="F:promoter-specific chromatin binding"/>
    <property type="evidence" value="ECO:0007669"/>
    <property type="project" value="UniProtKB-ARBA"/>
</dbReference>
<gene>
    <name evidence="8" type="ORF">H6P81_020523</name>
</gene>
<dbReference type="FunFam" id="1.10.274.30:FF:000005">
    <property type="entry name" value="Chromatin modification-related protein EAF3"/>
    <property type="match status" value="1"/>
</dbReference>
<keyword evidence="5" id="KW-0539">Nucleus</keyword>
<evidence type="ECO:0000256" key="4">
    <source>
        <dbReference type="ARBA" id="ARBA00023163"/>
    </source>
</evidence>
<dbReference type="GO" id="GO:0006355">
    <property type="term" value="P:regulation of DNA-templated transcription"/>
    <property type="evidence" value="ECO:0007669"/>
    <property type="project" value="InterPro"/>
</dbReference>
<keyword evidence="9" id="KW-1185">Reference proteome</keyword>
<evidence type="ECO:0000313" key="8">
    <source>
        <dbReference type="EMBL" id="KAG9440358.1"/>
    </source>
</evidence>
<accession>A0AAV7DYZ4</accession>
<sequence length="312" mass="35872">MGNSSKDDDGADTDAGNSASPDRSPFLEGDRVLAYHGLLIYEAKIQKVEFRKEEWRFFVHYLGWNKNWDEWVTADRLLKYTDENVKKQQALHKTAKSGRVAQIKPKSSNDTKADKEDHKSHGGRGKKRRNESGVEEKDTGSTEKLVKIQFPSTLKKQLVDDWEYVTQLGKLVKLPRSPNVDEILKKYLDYRLKKDNTIAESVGEILKGLRGYFDKALPAMLLYKKERQQYCEAVGDNVSPSTIYGAEHLLRLFVKLPELLAYVNMEEEASKRLQQKLLDFLKYLQKNQSAFFLSTYDGSTSTEETDEDQKSE</sequence>
<organism evidence="8 9">
    <name type="scientific">Aristolochia fimbriata</name>
    <name type="common">White veined hardy Dutchman's pipe vine</name>
    <dbReference type="NCBI Taxonomy" id="158543"/>
    <lineage>
        <taxon>Eukaryota</taxon>
        <taxon>Viridiplantae</taxon>
        <taxon>Streptophyta</taxon>
        <taxon>Embryophyta</taxon>
        <taxon>Tracheophyta</taxon>
        <taxon>Spermatophyta</taxon>
        <taxon>Magnoliopsida</taxon>
        <taxon>Magnoliidae</taxon>
        <taxon>Piperales</taxon>
        <taxon>Aristolochiaceae</taxon>
        <taxon>Aristolochia</taxon>
    </lineage>
</organism>
<dbReference type="SUPFAM" id="SSF54160">
    <property type="entry name" value="Chromo domain-like"/>
    <property type="match status" value="1"/>
</dbReference>
<protein>
    <recommendedName>
        <fullName evidence="7">Chromo domain-containing protein</fullName>
    </recommendedName>
</protein>
<evidence type="ECO:0000256" key="2">
    <source>
        <dbReference type="ARBA" id="ARBA00022853"/>
    </source>
</evidence>
<dbReference type="PANTHER" id="PTHR10880:SF15">
    <property type="entry name" value="MSL COMPLEX SUBUNIT 3"/>
    <property type="match status" value="1"/>
</dbReference>
<dbReference type="PROSITE" id="PS51640">
    <property type="entry name" value="MRG"/>
    <property type="match status" value="1"/>
</dbReference>
<dbReference type="Proteomes" id="UP000825729">
    <property type="component" value="Unassembled WGS sequence"/>
</dbReference>
<keyword evidence="2" id="KW-0156">Chromatin regulator</keyword>
<feature type="region of interest" description="Disordered" evidence="6">
    <location>
        <begin position="1"/>
        <end position="26"/>
    </location>
</feature>
<dbReference type="InterPro" id="IPR038217">
    <property type="entry name" value="MRG_C_sf"/>
</dbReference>
<dbReference type="InterPro" id="IPR008676">
    <property type="entry name" value="MRG"/>
</dbReference>
<dbReference type="CDD" id="cd18983">
    <property type="entry name" value="CBD_MSL3_like"/>
    <property type="match status" value="1"/>
</dbReference>
<feature type="compositionally biased region" description="Basic and acidic residues" evidence="6">
    <location>
        <begin position="107"/>
        <end position="120"/>
    </location>
</feature>
<dbReference type="PIRSF" id="PIRSF038133">
    <property type="entry name" value="HAT_Nua4_EAF3/MRG15"/>
    <property type="match status" value="1"/>
</dbReference>
<dbReference type="Pfam" id="PF05712">
    <property type="entry name" value="MRG"/>
    <property type="match status" value="1"/>
</dbReference>
<dbReference type="Pfam" id="PF22732">
    <property type="entry name" value="MSL3_chromo-like"/>
    <property type="match status" value="1"/>
</dbReference>
<evidence type="ECO:0000256" key="5">
    <source>
        <dbReference type="ARBA" id="ARBA00023242"/>
    </source>
</evidence>
<dbReference type="GO" id="GO:0006325">
    <property type="term" value="P:chromatin organization"/>
    <property type="evidence" value="ECO:0007669"/>
    <property type="project" value="UniProtKB-KW"/>
</dbReference>
<dbReference type="GO" id="GO:0005634">
    <property type="term" value="C:nucleus"/>
    <property type="evidence" value="ECO:0007669"/>
    <property type="project" value="UniProtKB-SubCell"/>
</dbReference>
<feature type="domain" description="Chromo" evidence="7">
    <location>
        <begin position="42"/>
        <end position="93"/>
    </location>
</feature>
<dbReference type="InterPro" id="IPR016197">
    <property type="entry name" value="Chromo-like_dom_sf"/>
</dbReference>
<dbReference type="Gene3D" id="2.30.30.140">
    <property type="match status" value="1"/>
</dbReference>
<evidence type="ECO:0000256" key="1">
    <source>
        <dbReference type="ARBA" id="ARBA00004123"/>
    </source>
</evidence>
<evidence type="ECO:0000256" key="6">
    <source>
        <dbReference type="SAM" id="MobiDB-lite"/>
    </source>
</evidence>
<evidence type="ECO:0000256" key="3">
    <source>
        <dbReference type="ARBA" id="ARBA00023015"/>
    </source>
</evidence>
<proteinExistence type="predicted"/>
<comment type="subcellular location">
    <subcellularLocation>
        <location evidence="1">Nucleus</location>
    </subcellularLocation>
</comment>
<name>A0AAV7DYZ4_ARIFI</name>
<dbReference type="SMART" id="SM00298">
    <property type="entry name" value="CHROMO"/>
    <property type="match status" value="1"/>
</dbReference>
<feature type="compositionally biased region" description="Basic and acidic residues" evidence="6">
    <location>
        <begin position="130"/>
        <end position="140"/>
    </location>
</feature>
<keyword evidence="3" id="KW-0805">Transcription regulation</keyword>
<dbReference type="AlphaFoldDB" id="A0AAV7DYZ4"/>
<dbReference type="InterPro" id="IPR053820">
    <property type="entry name" value="MSL3_chromo-like"/>
</dbReference>
<feature type="region of interest" description="Disordered" evidence="6">
    <location>
        <begin position="90"/>
        <end position="140"/>
    </location>
</feature>